<evidence type="ECO:0000256" key="7">
    <source>
        <dbReference type="ARBA" id="ARBA00023180"/>
    </source>
</evidence>
<evidence type="ECO:0000256" key="1">
    <source>
        <dbReference type="ARBA" id="ARBA00004479"/>
    </source>
</evidence>
<evidence type="ECO:0000259" key="9">
    <source>
        <dbReference type="PROSITE" id="PS50835"/>
    </source>
</evidence>
<dbReference type="InterPro" id="IPR036179">
    <property type="entry name" value="Ig-like_dom_sf"/>
</dbReference>
<feature type="chain" id="PRO_5021470747" description="Ig-like domain-containing protein" evidence="8">
    <location>
        <begin position="18"/>
        <end position="502"/>
    </location>
</feature>
<evidence type="ECO:0000313" key="11">
    <source>
        <dbReference type="Proteomes" id="UP000053105"/>
    </source>
</evidence>
<dbReference type="PROSITE" id="PS50835">
    <property type="entry name" value="IG_LIKE"/>
    <property type="match status" value="2"/>
</dbReference>
<dbReference type="SUPFAM" id="SSF48726">
    <property type="entry name" value="Immunoglobulin"/>
    <property type="match status" value="2"/>
</dbReference>
<dbReference type="PANTHER" id="PTHR32178">
    <property type="entry name" value="FAM187"/>
    <property type="match status" value="1"/>
</dbReference>
<name>A0A0N0BFP8_9HYME</name>
<dbReference type="Pfam" id="PF17064">
    <property type="entry name" value="QVR"/>
    <property type="match status" value="1"/>
</dbReference>
<dbReference type="InterPro" id="IPR013783">
    <property type="entry name" value="Ig-like_fold"/>
</dbReference>
<dbReference type="GO" id="GO:0030431">
    <property type="term" value="P:sleep"/>
    <property type="evidence" value="ECO:0007669"/>
    <property type="project" value="InterPro"/>
</dbReference>
<evidence type="ECO:0000256" key="4">
    <source>
        <dbReference type="ARBA" id="ARBA00022729"/>
    </source>
</evidence>
<dbReference type="OrthoDB" id="9988013at2759"/>
<dbReference type="Proteomes" id="UP000053105">
    <property type="component" value="Unassembled WGS sequence"/>
</dbReference>
<evidence type="ECO:0000313" key="10">
    <source>
        <dbReference type="EMBL" id="KOX73661.1"/>
    </source>
</evidence>
<keyword evidence="11" id="KW-1185">Reference proteome</keyword>
<keyword evidence="6" id="KW-0472">Membrane</keyword>
<dbReference type="AlphaFoldDB" id="A0A0N0BFP8"/>
<dbReference type="CDD" id="cd23589">
    <property type="entry name" value="TFP_LU_ECD_Rtv"/>
    <property type="match status" value="1"/>
</dbReference>
<feature type="signal peptide" evidence="8">
    <location>
        <begin position="1"/>
        <end position="17"/>
    </location>
</feature>
<comment type="subcellular location">
    <subcellularLocation>
        <location evidence="1">Membrane</location>
        <topology evidence="1">Single-pass type I membrane protein</topology>
    </subcellularLocation>
</comment>
<protein>
    <recommendedName>
        <fullName evidence="9">Ig-like domain-containing protein</fullName>
    </recommendedName>
</protein>
<evidence type="ECO:0000256" key="5">
    <source>
        <dbReference type="ARBA" id="ARBA00022989"/>
    </source>
</evidence>
<dbReference type="InterPro" id="IPR013151">
    <property type="entry name" value="Immunoglobulin_dom"/>
</dbReference>
<dbReference type="InterPro" id="IPR007110">
    <property type="entry name" value="Ig-like_dom"/>
</dbReference>
<dbReference type="InterPro" id="IPR039311">
    <property type="entry name" value="FAM187A/B"/>
</dbReference>
<keyword evidence="5" id="KW-1133">Transmembrane helix</keyword>
<accession>A0A0N0BFP8</accession>
<dbReference type="Gene3D" id="2.60.40.10">
    <property type="entry name" value="Immunoglobulins"/>
    <property type="match status" value="2"/>
</dbReference>
<dbReference type="PANTHER" id="PTHR32178:SF6">
    <property type="entry name" value="IG-LIKE DOMAIN-CONTAINING PROTEIN"/>
    <property type="match status" value="1"/>
</dbReference>
<organism evidence="10 11">
    <name type="scientific">Melipona quadrifasciata</name>
    <dbReference type="NCBI Taxonomy" id="166423"/>
    <lineage>
        <taxon>Eukaryota</taxon>
        <taxon>Metazoa</taxon>
        <taxon>Ecdysozoa</taxon>
        <taxon>Arthropoda</taxon>
        <taxon>Hexapoda</taxon>
        <taxon>Insecta</taxon>
        <taxon>Pterygota</taxon>
        <taxon>Neoptera</taxon>
        <taxon>Endopterygota</taxon>
        <taxon>Hymenoptera</taxon>
        <taxon>Apocrita</taxon>
        <taxon>Aculeata</taxon>
        <taxon>Apoidea</taxon>
        <taxon>Anthophila</taxon>
        <taxon>Apidae</taxon>
        <taxon>Melipona</taxon>
    </lineage>
</organism>
<dbReference type="EMBL" id="KQ435794">
    <property type="protein sequence ID" value="KOX73661.1"/>
    <property type="molecule type" value="Genomic_DNA"/>
</dbReference>
<feature type="domain" description="Ig-like" evidence="9">
    <location>
        <begin position="270"/>
        <end position="367"/>
    </location>
</feature>
<comment type="similarity">
    <text evidence="2">Belongs to the FAM187 family.</text>
</comment>
<dbReference type="Pfam" id="PF00047">
    <property type="entry name" value="ig"/>
    <property type="match status" value="1"/>
</dbReference>
<proteinExistence type="inferred from homology"/>
<sequence length="502" mass="57695">MIQINFVWLLAISSVNTDDIVSIDQSVAFIKYCRNKDRLVTSEENDEYLLISAEIDTIIAMECRFCNDKEERQSKIWYYQDRFKETPEKEIELGMDNNVSFNRIYTTSDLSLVIKEIAVTDAGIYLCHAIFKEHGVLYTEQGNITDWEKYREIYLASITTRFAVSQMFELAEIREVGVTLQVISEWAPWSPCEHCVRNRGIKRSVGNCRLKRQINMTIANKSDSSIVKFFQKSPSLPCKAILLEEKFPAVSSAVRRLPEFILKEVCKKCPRVKKIKDRKFKYIKRFVLAEGAYLTIVCPESTMDTKVSWKKDSITLERGVRQSFRKLDSEARAIVDAFGTLYLIDVSTHEEGNYTCYINNVNMMQVKVVVIPKTRLLTQGLLRRCVNCRSRGDLGSCKDPFTMNSTAIEMEKGVDAVPCASGWCGKIIERQGLNNEYGIATQRLCFQRGPDDGEERCAFTVWNYKKVYMCLCFGDLCNGTTKLSISNGLIFTMLCILFRWFV</sequence>
<evidence type="ECO:0000256" key="3">
    <source>
        <dbReference type="ARBA" id="ARBA00022692"/>
    </source>
</evidence>
<evidence type="ECO:0000256" key="6">
    <source>
        <dbReference type="ARBA" id="ARBA00023136"/>
    </source>
</evidence>
<reference evidence="10 11" key="1">
    <citation type="submission" date="2015-07" db="EMBL/GenBank/DDBJ databases">
        <title>The genome of Melipona quadrifasciata.</title>
        <authorList>
            <person name="Pan H."/>
            <person name="Kapheim K."/>
        </authorList>
    </citation>
    <scope>NUCLEOTIDE SEQUENCE [LARGE SCALE GENOMIC DNA]</scope>
    <source>
        <strain evidence="10">0111107301</strain>
        <tissue evidence="10">Whole body</tissue>
    </source>
</reference>
<dbReference type="GO" id="GO:0016020">
    <property type="term" value="C:membrane"/>
    <property type="evidence" value="ECO:0007669"/>
    <property type="project" value="UniProtKB-SubCell"/>
</dbReference>
<dbReference type="GO" id="GO:0032222">
    <property type="term" value="P:regulation of synaptic transmission, cholinergic"/>
    <property type="evidence" value="ECO:0007669"/>
    <property type="project" value="InterPro"/>
</dbReference>
<keyword evidence="7" id="KW-0325">Glycoprotein</keyword>
<gene>
    <name evidence="10" type="ORF">WN51_13739</name>
</gene>
<keyword evidence="4 8" id="KW-0732">Signal</keyword>
<evidence type="ECO:0000256" key="2">
    <source>
        <dbReference type="ARBA" id="ARBA00008727"/>
    </source>
</evidence>
<dbReference type="InterPro" id="IPR031424">
    <property type="entry name" value="QVR-like"/>
</dbReference>
<keyword evidence="3" id="KW-0812">Transmembrane</keyword>
<evidence type="ECO:0000256" key="8">
    <source>
        <dbReference type="SAM" id="SignalP"/>
    </source>
</evidence>
<feature type="domain" description="Ig-like" evidence="9">
    <location>
        <begin position="56"/>
        <end position="145"/>
    </location>
</feature>